<accession>A0ABV7ZKQ7</accession>
<keyword evidence="2" id="KW-1185">Reference proteome</keyword>
<comment type="caution">
    <text evidence="1">The sequence shown here is derived from an EMBL/GenBank/DDBJ whole genome shotgun (WGS) entry which is preliminary data.</text>
</comment>
<evidence type="ECO:0000313" key="1">
    <source>
        <dbReference type="EMBL" id="MFC3847837.1"/>
    </source>
</evidence>
<sequence length="63" mass="7614">MYDQYQRWEFAYDHKVKNPLIAKVRQYWEDYAQGLKRDINEVVQESLGGFVQKGHSLSILLYF</sequence>
<dbReference type="EMBL" id="JBHRZO010000021">
    <property type="protein sequence ID" value="MFC3847837.1"/>
    <property type="molecule type" value="Genomic_DNA"/>
</dbReference>
<evidence type="ECO:0000313" key="2">
    <source>
        <dbReference type="Proteomes" id="UP001595783"/>
    </source>
</evidence>
<gene>
    <name evidence="1" type="ORF">ACFOPX_04730</name>
</gene>
<proteinExistence type="predicted"/>
<name>A0ABV7ZKQ7_9HELI</name>
<organism evidence="1 2">
    <name type="scientific">Helicobacter baculiformis</name>
    <dbReference type="NCBI Taxonomy" id="427351"/>
    <lineage>
        <taxon>Bacteria</taxon>
        <taxon>Pseudomonadati</taxon>
        <taxon>Campylobacterota</taxon>
        <taxon>Epsilonproteobacteria</taxon>
        <taxon>Campylobacterales</taxon>
        <taxon>Helicobacteraceae</taxon>
        <taxon>Helicobacter</taxon>
    </lineage>
</organism>
<dbReference type="RefSeq" id="WP_104753002.1">
    <property type="nucleotide sequence ID" value="NZ_FZMF01000071.1"/>
</dbReference>
<dbReference type="Proteomes" id="UP001595783">
    <property type="component" value="Unassembled WGS sequence"/>
</dbReference>
<protein>
    <submittedName>
        <fullName evidence="1">Uncharacterized protein</fullName>
    </submittedName>
</protein>
<reference evidence="2" key="1">
    <citation type="journal article" date="2019" name="Int. J. Syst. Evol. Microbiol.">
        <title>The Global Catalogue of Microorganisms (GCM) 10K type strain sequencing project: providing services to taxonomists for standard genome sequencing and annotation.</title>
        <authorList>
            <consortium name="The Broad Institute Genomics Platform"/>
            <consortium name="The Broad Institute Genome Sequencing Center for Infectious Disease"/>
            <person name="Wu L."/>
            <person name="Ma J."/>
        </authorList>
    </citation>
    <scope>NUCLEOTIDE SEQUENCE [LARGE SCALE GENOMIC DNA]</scope>
    <source>
        <strain evidence="2">CCUG 53816</strain>
    </source>
</reference>